<dbReference type="EMBL" id="JABBWE010000009">
    <property type="protein sequence ID" value="KAG1800277.1"/>
    <property type="molecule type" value="Genomic_DNA"/>
</dbReference>
<keyword evidence="2" id="KW-1185">Reference proteome</keyword>
<evidence type="ECO:0000313" key="2">
    <source>
        <dbReference type="Proteomes" id="UP000719766"/>
    </source>
</evidence>
<name>A0A9P7DQ92_9AGAM</name>
<reference evidence="1" key="1">
    <citation type="journal article" date="2020" name="New Phytol.">
        <title>Comparative genomics reveals dynamic genome evolution in host specialist ectomycorrhizal fungi.</title>
        <authorList>
            <person name="Lofgren L.A."/>
            <person name="Nguyen N.H."/>
            <person name="Vilgalys R."/>
            <person name="Ruytinx J."/>
            <person name="Liao H.L."/>
            <person name="Branco S."/>
            <person name="Kuo A."/>
            <person name="LaButti K."/>
            <person name="Lipzen A."/>
            <person name="Andreopoulos W."/>
            <person name="Pangilinan J."/>
            <person name="Riley R."/>
            <person name="Hundley H."/>
            <person name="Na H."/>
            <person name="Barry K."/>
            <person name="Grigoriev I.V."/>
            <person name="Stajich J.E."/>
            <person name="Kennedy P.G."/>
        </authorList>
    </citation>
    <scope>NUCLEOTIDE SEQUENCE</scope>
    <source>
        <strain evidence="1">S12</strain>
    </source>
</reference>
<protein>
    <submittedName>
        <fullName evidence="1">Uncharacterized protein</fullName>
    </submittedName>
</protein>
<proteinExistence type="predicted"/>
<accession>A0A9P7DQ92</accession>
<dbReference type="GeneID" id="64595898"/>
<comment type="caution">
    <text evidence="1">The sequence shown here is derived from an EMBL/GenBank/DDBJ whole genome shotgun (WGS) entry which is preliminary data.</text>
</comment>
<gene>
    <name evidence="1" type="ORF">HD556DRAFT_1342081</name>
</gene>
<sequence length="92" mass="10425">MMHVHDRPRIVLEVLLTYLGSAYLPAQPVPPDHAEQLICFVTSWQNSGNVFLACKWENQMLTAVDRTLGQSQKRNRVQLSTSDMGHYSLGNL</sequence>
<organism evidence="1 2">
    <name type="scientific">Suillus plorans</name>
    <dbReference type="NCBI Taxonomy" id="116603"/>
    <lineage>
        <taxon>Eukaryota</taxon>
        <taxon>Fungi</taxon>
        <taxon>Dikarya</taxon>
        <taxon>Basidiomycota</taxon>
        <taxon>Agaricomycotina</taxon>
        <taxon>Agaricomycetes</taxon>
        <taxon>Agaricomycetidae</taxon>
        <taxon>Boletales</taxon>
        <taxon>Suillineae</taxon>
        <taxon>Suillaceae</taxon>
        <taxon>Suillus</taxon>
    </lineage>
</organism>
<evidence type="ECO:0000313" key="1">
    <source>
        <dbReference type="EMBL" id="KAG1800277.1"/>
    </source>
</evidence>
<dbReference type="RefSeq" id="XP_041164263.1">
    <property type="nucleotide sequence ID" value="XM_041302134.1"/>
</dbReference>
<dbReference type="Proteomes" id="UP000719766">
    <property type="component" value="Unassembled WGS sequence"/>
</dbReference>
<dbReference type="AlphaFoldDB" id="A0A9P7DQ92"/>